<dbReference type="Pfam" id="PF04960">
    <property type="entry name" value="Glutaminase"/>
    <property type="match status" value="1"/>
</dbReference>
<dbReference type="EC" id="3.5.1.2" evidence="3 6"/>
<feature type="binding site" evidence="6">
    <location>
        <position position="165"/>
    </location>
    <ligand>
        <name>substrate</name>
    </ligand>
</feature>
<dbReference type="Pfam" id="PF01740">
    <property type="entry name" value="STAS"/>
    <property type="match status" value="1"/>
</dbReference>
<dbReference type="InterPro" id="IPR002645">
    <property type="entry name" value="STAS_dom"/>
</dbReference>
<evidence type="ECO:0000313" key="7">
    <source>
        <dbReference type="EMBL" id="QIC69632.1"/>
    </source>
</evidence>
<gene>
    <name evidence="6" type="primary">glsA</name>
    <name evidence="7" type="ORF">FSC09_04045</name>
</gene>
<dbReference type="PANTHER" id="PTHR12544">
    <property type="entry name" value="GLUTAMINASE"/>
    <property type="match status" value="1"/>
</dbReference>
<keyword evidence="4 6" id="KW-0378">Hydrolase</keyword>
<dbReference type="NCBIfam" id="NF002134">
    <property type="entry name" value="PRK00971.1-4"/>
    <property type="match status" value="1"/>
</dbReference>
<dbReference type="PANTHER" id="PTHR12544:SF29">
    <property type="entry name" value="GLUTAMINASE"/>
    <property type="match status" value="1"/>
</dbReference>
<dbReference type="Proteomes" id="UP000503440">
    <property type="component" value="Chromosome"/>
</dbReference>
<feature type="binding site" evidence="6">
    <location>
        <position position="241"/>
    </location>
    <ligand>
        <name>substrate</name>
    </ligand>
</feature>
<dbReference type="EMBL" id="CP044455">
    <property type="protein sequence ID" value="QIC69632.1"/>
    <property type="molecule type" value="Genomic_DNA"/>
</dbReference>
<dbReference type="InterPro" id="IPR036513">
    <property type="entry name" value="STAS_dom_sf"/>
</dbReference>
<comment type="subunit">
    <text evidence="2 6">Homotetramer.</text>
</comment>
<evidence type="ECO:0000313" key="8">
    <source>
        <dbReference type="Proteomes" id="UP000503440"/>
    </source>
</evidence>
<evidence type="ECO:0000256" key="6">
    <source>
        <dbReference type="HAMAP-Rule" id="MF_00313"/>
    </source>
</evidence>
<dbReference type="PROSITE" id="PS50801">
    <property type="entry name" value="STAS"/>
    <property type="match status" value="1"/>
</dbReference>
<feature type="binding site" evidence="6">
    <location>
        <position position="158"/>
    </location>
    <ligand>
        <name>substrate</name>
    </ligand>
</feature>
<comment type="similarity">
    <text evidence="1 6">Belongs to the glutaminase family.</text>
</comment>
<dbReference type="GO" id="GO:0006537">
    <property type="term" value="P:glutamate biosynthetic process"/>
    <property type="evidence" value="ECO:0007669"/>
    <property type="project" value="TreeGrafter"/>
</dbReference>
<dbReference type="SUPFAM" id="SSF52091">
    <property type="entry name" value="SpoIIaa-like"/>
    <property type="match status" value="1"/>
</dbReference>
<dbReference type="SUPFAM" id="SSF56601">
    <property type="entry name" value="beta-lactamase/transpeptidase-like"/>
    <property type="match status" value="1"/>
</dbReference>
<dbReference type="AlphaFoldDB" id="A0A6C0YSS9"/>
<protein>
    <recommendedName>
        <fullName evidence="3 6">Glutaminase</fullName>
        <ecNumber evidence="3 6">3.5.1.2</ecNumber>
    </recommendedName>
</protein>
<dbReference type="RefSeq" id="WP_127799475.1">
    <property type="nucleotide sequence ID" value="NZ_CP044445.1"/>
</dbReference>
<dbReference type="Gene3D" id="3.40.710.10">
    <property type="entry name" value="DD-peptidase/beta-lactamase superfamily"/>
    <property type="match status" value="1"/>
</dbReference>
<dbReference type="GO" id="GO:0006543">
    <property type="term" value="P:L-glutamine catabolic process"/>
    <property type="evidence" value="ECO:0007669"/>
    <property type="project" value="TreeGrafter"/>
</dbReference>
<dbReference type="FunFam" id="3.40.710.10:FF:000005">
    <property type="entry name" value="Glutaminase"/>
    <property type="match status" value="1"/>
</dbReference>
<comment type="catalytic activity">
    <reaction evidence="5 6">
        <text>L-glutamine + H2O = L-glutamate + NH4(+)</text>
        <dbReference type="Rhea" id="RHEA:15889"/>
        <dbReference type="ChEBI" id="CHEBI:15377"/>
        <dbReference type="ChEBI" id="CHEBI:28938"/>
        <dbReference type="ChEBI" id="CHEBI:29985"/>
        <dbReference type="ChEBI" id="CHEBI:58359"/>
        <dbReference type="EC" id="3.5.1.2"/>
    </reaction>
</comment>
<dbReference type="HAMAP" id="MF_00313">
    <property type="entry name" value="Glutaminase"/>
    <property type="match status" value="1"/>
</dbReference>
<evidence type="ECO:0000256" key="1">
    <source>
        <dbReference type="ARBA" id="ARBA00011076"/>
    </source>
</evidence>
<feature type="binding site" evidence="6">
    <location>
        <position position="259"/>
    </location>
    <ligand>
        <name>substrate</name>
    </ligand>
</feature>
<feature type="binding site" evidence="6">
    <location>
        <position position="114"/>
    </location>
    <ligand>
        <name>substrate</name>
    </ligand>
</feature>
<reference evidence="7 8" key="1">
    <citation type="submission" date="2019-09" db="EMBL/GenBank/DDBJ databases">
        <title>Non-baumannii Acinetobacter spp. carrying blaNDM-1 isolated in China.</title>
        <authorList>
            <person name="Cui C."/>
            <person name="Chen C."/>
            <person name="Sun J."/>
            <person name="Liu Y."/>
        </authorList>
    </citation>
    <scope>NUCLEOTIDE SEQUENCE [LARGE SCALE GENOMIC DNA]</scope>
    <source>
        <strain evidence="7 8">B18</strain>
    </source>
</reference>
<name>A0A6C0YSS9_9GAMM</name>
<proteinExistence type="inferred from homology"/>
<accession>A0A6C0YSS9</accession>
<evidence type="ECO:0000256" key="2">
    <source>
        <dbReference type="ARBA" id="ARBA00011881"/>
    </source>
</evidence>
<evidence type="ECO:0000256" key="4">
    <source>
        <dbReference type="ARBA" id="ARBA00022801"/>
    </source>
</evidence>
<dbReference type="InterPro" id="IPR012338">
    <property type="entry name" value="Beta-lactam/transpept-like"/>
</dbReference>
<evidence type="ECO:0000256" key="3">
    <source>
        <dbReference type="ARBA" id="ARBA00012918"/>
    </source>
</evidence>
<dbReference type="GO" id="GO:0004359">
    <property type="term" value="F:glutaminase activity"/>
    <property type="evidence" value="ECO:0007669"/>
    <property type="project" value="UniProtKB-UniRule"/>
</dbReference>
<sequence length="424" mass="46437">MQTPVPDYLKHVLSQCQRNVGGQLADYIPELAQADPNKLALALSTADGMIYSSGDDGHEFTIQSMSKPFAYALVLEQLGIEEVLQKVGVEPSGEAFNQISLDKELNIPKNPMINSGAITTHSLIQTTAGISRAEQLRRFLSELAGRELSFDEQVYTSEMKTAFRNLSIGYMLRTVGALDTDPVEIVNGYIQQCAIKVTVKDLAHIARVLANGGLHPKTGECLLDRAVVRQVLSVMLSCGMYDAAGDWLTTVGIPAKSGVSGGIIGVLPGQVGIAVFSPRVDEHGNSVRGIDIFERLSADMGLHLMEGTPSAQTIIQSCYWAGKNDDVRVYELRGVLQFTESEMLLRNLQEEPPGDTTIVLDLTNLTLIHDVGARMLFEGVERLQQDGHRVVVVDSEGLLSQMQIQKHAAVLVQEELERYLQQYE</sequence>
<dbReference type="NCBIfam" id="TIGR03814">
    <property type="entry name" value="Gln_ase"/>
    <property type="match status" value="1"/>
</dbReference>
<evidence type="ECO:0000256" key="5">
    <source>
        <dbReference type="ARBA" id="ARBA00049534"/>
    </source>
</evidence>
<feature type="binding site" evidence="6">
    <location>
        <position position="64"/>
    </location>
    <ligand>
        <name>substrate</name>
    </ligand>
</feature>
<keyword evidence="6" id="KW-0007">Acetylation</keyword>
<dbReference type="InterPro" id="IPR015868">
    <property type="entry name" value="Glutaminase"/>
</dbReference>
<feature type="binding site" evidence="6">
    <location>
        <position position="189"/>
    </location>
    <ligand>
        <name>substrate</name>
    </ligand>
</feature>
<dbReference type="Gene3D" id="3.30.750.24">
    <property type="entry name" value="STAS domain"/>
    <property type="match status" value="1"/>
</dbReference>
<organism evidence="7 8">
    <name type="scientific">Acinetobacter indicus</name>
    <dbReference type="NCBI Taxonomy" id="756892"/>
    <lineage>
        <taxon>Bacteria</taxon>
        <taxon>Pseudomonadati</taxon>
        <taxon>Pseudomonadota</taxon>
        <taxon>Gammaproteobacteria</taxon>
        <taxon>Moraxellales</taxon>
        <taxon>Moraxellaceae</taxon>
        <taxon>Acinetobacter</taxon>
    </lineage>
</organism>